<gene>
    <name evidence="1" type="ORF">SSX86_012663</name>
</gene>
<comment type="caution">
    <text evidence="1">The sequence shown here is derived from an EMBL/GenBank/DDBJ whole genome shotgun (WGS) entry which is preliminary data.</text>
</comment>
<organism evidence="1 2">
    <name type="scientific">Deinandra increscens subsp. villosa</name>
    <dbReference type="NCBI Taxonomy" id="3103831"/>
    <lineage>
        <taxon>Eukaryota</taxon>
        <taxon>Viridiplantae</taxon>
        <taxon>Streptophyta</taxon>
        <taxon>Embryophyta</taxon>
        <taxon>Tracheophyta</taxon>
        <taxon>Spermatophyta</taxon>
        <taxon>Magnoliopsida</taxon>
        <taxon>eudicotyledons</taxon>
        <taxon>Gunneridae</taxon>
        <taxon>Pentapetalae</taxon>
        <taxon>asterids</taxon>
        <taxon>campanulids</taxon>
        <taxon>Asterales</taxon>
        <taxon>Asteraceae</taxon>
        <taxon>Asteroideae</taxon>
        <taxon>Heliantheae alliance</taxon>
        <taxon>Madieae</taxon>
        <taxon>Madiinae</taxon>
        <taxon>Deinandra</taxon>
    </lineage>
</organism>
<evidence type="ECO:0000313" key="1">
    <source>
        <dbReference type="EMBL" id="KAK9068548.1"/>
    </source>
</evidence>
<sequence>MSDYFSGRTGYHHSFEPNFVTNMTFAFNTHYCFSDHFLVNGGEDHLHHRYLPDNSFVELPPPTTNQRIGTWGRGGAKAYFRFHGGIGDGCCGIACRNILGNAIARPVQLFDALDPIDFQNYVLSMTADGDFVKIPVTGRPSVLPAEASSGTGVFLPVYQKRRIRASKGMHVRGGRREDWGQVCGGRMKQKDTFPKRFVGGDVKKEECKDTEEVPIELLLPSEWTY</sequence>
<evidence type="ECO:0000313" key="2">
    <source>
        <dbReference type="Proteomes" id="UP001408789"/>
    </source>
</evidence>
<keyword evidence="2" id="KW-1185">Reference proteome</keyword>
<dbReference type="AlphaFoldDB" id="A0AAP0GZ00"/>
<accession>A0AAP0GZ00</accession>
<protein>
    <submittedName>
        <fullName evidence="1">Uncharacterized protein</fullName>
    </submittedName>
</protein>
<reference evidence="1 2" key="1">
    <citation type="submission" date="2024-04" db="EMBL/GenBank/DDBJ databases">
        <title>The reference genome of an endangered Asteraceae, Deinandra increscens subsp. villosa, native to the Central Coast of California.</title>
        <authorList>
            <person name="Guilliams M."/>
            <person name="Hasenstab-Lehman K."/>
            <person name="Meyer R."/>
            <person name="Mcevoy S."/>
        </authorList>
    </citation>
    <scope>NUCLEOTIDE SEQUENCE [LARGE SCALE GENOMIC DNA]</scope>
    <source>
        <tissue evidence="1">Leaf</tissue>
    </source>
</reference>
<dbReference type="EMBL" id="JBCNJP010000014">
    <property type="protein sequence ID" value="KAK9068548.1"/>
    <property type="molecule type" value="Genomic_DNA"/>
</dbReference>
<name>A0AAP0GZ00_9ASTR</name>
<proteinExistence type="predicted"/>
<dbReference type="Proteomes" id="UP001408789">
    <property type="component" value="Unassembled WGS sequence"/>
</dbReference>